<dbReference type="PANTHER" id="PTHR14738">
    <property type="entry name" value="ZINC FINGER CCCH DOMAIN-CONTAINING PROTEIN 14"/>
    <property type="match status" value="1"/>
</dbReference>
<dbReference type="GO" id="GO:0005634">
    <property type="term" value="C:nucleus"/>
    <property type="evidence" value="ECO:0007669"/>
    <property type="project" value="TreeGrafter"/>
</dbReference>
<evidence type="ECO:0000256" key="2">
    <source>
        <dbReference type="SAM" id="MobiDB-lite"/>
    </source>
</evidence>
<accession>A0A4S8IGJ9</accession>
<evidence type="ECO:0000259" key="3">
    <source>
        <dbReference type="PROSITE" id="PS50102"/>
    </source>
</evidence>
<dbReference type="PROSITE" id="PS50102">
    <property type="entry name" value="RRM"/>
    <property type="match status" value="1"/>
</dbReference>
<dbReference type="SUPFAM" id="SSF54928">
    <property type="entry name" value="RNA-binding domain, RBD"/>
    <property type="match status" value="1"/>
</dbReference>
<feature type="region of interest" description="Disordered" evidence="2">
    <location>
        <begin position="571"/>
        <end position="624"/>
    </location>
</feature>
<comment type="caution">
    <text evidence="4">The sequence shown here is derived from an EMBL/GenBank/DDBJ whole genome shotgun (WGS) entry which is preliminary data.</text>
</comment>
<feature type="compositionally biased region" description="Pro residues" evidence="2">
    <location>
        <begin position="54"/>
        <end position="63"/>
    </location>
</feature>
<dbReference type="Proteomes" id="UP000317650">
    <property type="component" value="Chromosome 9"/>
</dbReference>
<feature type="domain" description="RRM" evidence="3">
    <location>
        <begin position="630"/>
        <end position="704"/>
    </location>
</feature>
<dbReference type="GO" id="GO:0005737">
    <property type="term" value="C:cytoplasm"/>
    <property type="evidence" value="ECO:0007669"/>
    <property type="project" value="TreeGrafter"/>
</dbReference>
<dbReference type="InterPro" id="IPR012677">
    <property type="entry name" value="Nucleotide-bd_a/b_plait_sf"/>
</dbReference>
<evidence type="ECO:0000313" key="5">
    <source>
        <dbReference type="Proteomes" id="UP000317650"/>
    </source>
</evidence>
<feature type="compositionally biased region" description="Polar residues" evidence="2">
    <location>
        <begin position="605"/>
        <end position="620"/>
    </location>
</feature>
<dbReference type="AlphaFoldDB" id="A0A4S8IGJ9"/>
<feature type="compositionally biased region" description="Basic residues" evidence="2">
    <location>
        <begin position="276"/>
        <end position="294"/>
    </location>
</feature>
<feature type="compositionally biased region" description="Basic and acidic residues" evidence="2">
    <location>
        <begin position="423"/>
        <end position="447"/>
    </location>
</feature>
<dbReference type="Gene3D" id="3.30.70.330">
    <property type="match status" value="1"/>
</dbReference>
<evidence type="ECO:0000313" key="4">
    <source>
        <dbReference type="EMBL" id="THU47360.1"/>
    </source>
</evidence>
<dbReference type="SMART" id="SM00360">
    <property type="entry name" value="RRM"/>
    <property type="match status" value="1"/>
</dbReference>
<feature type="region of interest" description="Disordered" evidence="2">
    <location>
        <begin position="408"/>
        <end position="450"/>
    </location>
</feature>
<dbReference type="EMBL" id="PYDT01000010">
    <property type="protein sequence ID" value="THU47360.1"/>
    <property type="molecule type" value="Genomic_DNA"/>
</dbReference>
<gene>
    <name evidence="4" type="ORF">C4D60_Mb09t14670</name>
</gene>
<dbReference type="GO" id="GO:0008143">
    <property type="term" value="F:poly(A) binding"/>
    <property type="evidence" value="ECO:0007669"/>
    <property type="project" value="InterPro"/>
</dbReference>
<dbReference type="InterPro" id="IPR035979">
    <property type="entry name" value="RBD_domain_sf"/>
</dbReference>
<keyword evidence="1" id="KW-0694">RNA-binding</keyword>
<protein>
    <recommendedName>
        <fullName evidence="3">RRM domain-containing protein</fullName>
    </recommendedName>
</protein>
<proteinExistence type="predicted"/>
<dbReference type="Pfam" id="PF00076">
    <property type="entry name" value="RRM_1"/>
    <property type="match status" value="1"/>
</dbReference>
<dbReference type="InterPro" id="IPR040366">
    <property type="entry name" value="Nab2/ZC3H14"/>
</dbReference>
<feature type="region of interest" description="Disordered" evidence="2">
    <location>
        <begin position="268"/>
        <end position="309"/>
    </location>
</feature>
<name>A0A4S8IGJ9_MUSBA</name>
<reference evidence="4 5" key="1">
    <citation type="journal article" date="2019" name="Nat. Plants">
        <title>Genome sequencing of Musa balbisiana reveals subgenome evolution and function divergence in polyploid bananas.</title>
        <authorList>
            <person name="Yao X."/>
        </authorList>
    </citation>
    <scope>NUCLEOTIDE SEQUENCE [LARGE SCALE GENOMIC DNA]</scope>
    <source>
        <strain evidence="5">cv. DH-PKW</strain>
        <tissue evidence="4">Leaves</tissue>
    </source>
</reference>
<feature type="region of interest" description="Disordered" evidence="2">
    <location>
        <begin position="222"/>
        <end position="243"/>
    </location>
</feature>
<organism evidence="4 5">
    <name type="scientific">Musa balbisiana</name>
    <name type="common">Banana</name>
    <dbReference type="NCBI Taxonomy" id="52838"/>
    <lineage>
        <taxon>Eukaryota</taxon>
        <taxon>Viridiplantae</taxon>
        <taxon>Streptophyta</taxon>
        <taxon>Embryophyta</taxon>
        <taxon>Tracheophyta</taxon>
        <taxon>Spermatophyta</taxon>
        <taxon>Magnoliopsida</taxon>
        <taxon>Liliopsida</taxon>
        <taxon>Zingiberales</taxon>
        <taxon>Musaceae</taxon>
        <taxon>Musa</taxon>
    </lineage>
</organism>
<dbReference type="PANTHER" id="PTHR14738:SF32">
    <property type="entry name" value="RNA BINDING (RRM_RBD_RNP MOTIFS) FAMILY PROTEIN"/>
    <property type="match status" value="1"/>
</dbReference>
<feature type="compositionally biased region" description="Basic and acidic residues" evidence="2">
    <location>
        <begin position="295"/>
        <end position="308"/>
    </location>
</feature>
<dbReference type="InterPro" id="IPR000504">
    <property type="entry name" value="RRM_dom"/>
</dbReference>
<feature type="region of interest" description="Disordered" evidence="2">
    <location>
        <begin position="763"/>
        <end position="801"/>
    </location>
</feature>
<dbReference type="STRING" id="52838.A0A4S8IGJ9"/>
<dbReference type="GO" id="GO:0043488">
    <property type="term" value="P:regulation of mRNA stability"/>
    <property type="evidence" value="ECO:0007669"/>
    <property type="project" value="InterPro"/>
</dbReference>
<evidence type="ECO:0000256" key="1">
    <source>
        <dbReference type="PROSITE-ProRule" id="PRU00176"/>
    </source>
</evidence>
<feature type="compositionally biased region" description="Polar residues" evidence="2">
    <location>
        <begin position="768"/>
        <end position="783"/>
    </location>
</feature>
<keyword evidence="5" id="KW-1185">Reference proteome</keyword>
<feature type="region of interest" description="Disordered" evidence="2">
    <location>
        <begin position="24"/>
        <end position="67"/>
    </location>
</feature>
<sequence length="801" mass="89149">MPTSTIRGALSSFAITLVKKEGRIEENHATDPANRRSPNPVSHPRDTTARRIPLAPPSRPLPPCHRRTACPSSVATRRATIDVPAPRYLPWFGLIWVFVDRIRVLVLSSSALAMDGSDCDGDARTFKVNFTTDGLAKLRERVKEKLKEFMGDYTDDTLAEYVVVLLRNGRRKDEARKELNVMGSPLVKYLLEQSFPHEVAKSNTSLNELSGRHNSQQEHLAQNVLSDSGDVREKSSKVSRIHHSREWKEVTQDDHKIFPLRSVVTNIFRPEDRTHRPNNSRRSRSPRPQVQRKRNRDDEHLLTKRDSASHSVIDAPRRLLQFAVRDAVRTVQQLDSRSEPALKRLRSVVSTSTTDSLLEKRSQRITSGSRVPGALSMALKAVAEAVEDVNKARCSSSVFDRLGHDRSMTEPVNKLSDTTAQEVEYRDSEDNNRVPELDHSDHPSRSEYDEEFDGNLTILDQETETTAPDYASNNDKHNIVKNVSLHDLGASQSASSANRENKSVIVEYSIAQEPDEILRQRRLMDQEPFASSAAMTSNKTVNISVNVNTWKSPHYQVSRDAAEVENRAAVGKSKNGVGNQNVRLPKENDVSSAQNVKAMELADVQQESQKPASAQGSYTTGRPLEDGDSRTLFVHFAATKDTLSRHFNKFGDVLKVIIINDAATGQPTGSAYVEFLKKESADLALSLNGTSFMSRILKVVRRSSHEAAPMICWPRVSRASSFGSRLGRIPYPRVAGAFPVRLPIKTGARSLQWKRDSSAIQPGEVAKSSLTSGNNILSPTARSLTYRRTESNKSDGTSGTA</sequence>